<protein>
    <submittedName>
        <fullName evidence="3">DUF1129 domain-containing protein</fullName>
    </submittedName>
</protein>
<feature type="transmembrane region" description="Helical" evidence="1">
    <location>
        <begin position="78"/>
        <end position="96"/>
    </location>
</feature>
<feature type="transmembrane region" description="Helical" evidence="1">
    <location>
        <begin position="223"/>
        <end position="240"/>
    </location>
</feature>
<feature type="transmembrane region" description="Helical" evidence="1">
    <location>
        <begin position="198"/>
        <end position="217"/>
    </location>
</feature>
<dbReference type="SUPFAM" id="SSF158560">
    <property type="entry name" value="BH3980-like"/>
    <property type="match status" value="1"/>
</dbReference>
<dbReference type="PANTHER" id="PTHR41307:SF1">
    <property type="entry name" value="MEMBRANE PROTEIN"/>
    <property type="match status" value="1"/>
</dbReference>
<keyword evidence="1" id="KW-0472">Membrane</keyword>
<keyword evidence="1" id="KW-1133">Transmembrane helix</keyword>
<dbReference type="RefSeq" id="WP_001167264.1">
    <property type="nucleotide sequence ID" value="NZ_ASPZ01000080.1"/>
</dbReference>
<keyword evidence="1" id="KW-0812">Transmembrane</keyword>
<dbReference type="NCBIfam" id="NF005808">
    <property type="entry name" value="PRK07668.1"/>
    <property type="match status" value="1"/>
</dbReference>
<feature type="domain" description="HAAS transmembrane region" evidence="2">
    <location>
        <begin position="89"/>
        <end position="206"/>
    </location>
</feature>
<evidence type="ECO:0000313" key="3">
    <source>
        <dbReference type="EMBL" id="QEF18522.1"/>
    </source>
</evidence>
<proteinExistence type="predicted"/>
<name>A0A5B9HTA0_BACCE</name>
<accession>A0A5B9HTA0</accession>
<feature type="transmembrane region" description="Helical" evidence="1">
    <location>
        <begin position="108"/>
        <end position="129"/>
    </location>
</feature>
<gene>
    <name evidence="3" type="ORF">FRY47_19825</name>
</gene>
<dbReference type="Pfam" id="PF08006">
    <property type="entry name" value="HAAS_TM"/>
    <property type="match status" value="1"/>
</dbReference>
<feature type="transmembrane region" description="Helical" evidence="1">
    <location>
        <begin position="172"/>
        <end position="191"/>
    </location>
</feature>
<dbReference type="EMBL" id="CP042874">
    <property type="protein sequence ID" value="QEF18522.1"/>
    <property type="molecule type" value="Genomic_DNA"/>
</dbReference>
<sequence>MQISKEGEKFLIDTKVYLITKGIKEEDVDAFLEDAELHLIEGEKEGKTVSNIFGDSPKEYANQLAKEMDIDRKGNYKLLLYFIVNLLAFTMMKSVFFSEADHRLSYSLIELIGYPIMIFVGITVLIWGMRAASFKPKRTEFLIMYISGGIWFVSIFSIALLNRFYGTTFIKFTSTESFIFVGIVVLLAAVINMKFGGWFTLSYLLVPIALEYAFGMIDVSSVIGMYVQQIILFIAIYMLLKIHMKLEQREAYE</sequence>
<dbReference type="PANTHER" id="PTHR41307">
    <property type="entry name" value="MEMBRANE PROTEIN-RELATED"/>
    <property type="match status" value="1"/>
</dbReference>
<dbReference type="InterPro" id="IPR012963">
    <property type="entry name" value="HAAS_TM"/>
</dbReference>
<reference evidence="3" key="1">
    <citation type="submission" date="2019-08" db="EMBL/GenBank/DDBJ databases">
        <title>Antibiosis Participates in the Biocontrol of Bucillus cereus 0-9 Against Rice Sheath Blight.</title>
        <authorList>
            <person name="Wang G."/>
            <person name="Liu F."/>
        </authorList>
    </citation>
    <scope>NUCLEOTIDE SEQUENCE</scope>
    <source>
        <strain evidence="3">09</strain>
    </source>
</reference>
<dbReference type="AlphaFoldDB" id="A0A5B9HTA0"/>
<evidence type="ECO:0000256" key="1">
    <source>
        <dbReference type="SAM" id="Phobius"/>
    </source>
</evidence>
<organism evidence="3">
    <name type="scientific">Bacillus cereus</name>
    <dbReference type="NCBI Taxonomy" id="1396"/>
    <lineage>
        <taxon>Bacteria</taxon>
        <taxon>Bacillati</taxon>
        <taxon>Bacillota</taxon>
        <taxon>Bacilli</taxon>
        <taxon>Bacillales</taxon>
        <taxon>Bacillaceae</taxon>
        <taxon>Bacillus</taxon>
        <taxon>Bacillus cereus group</taxon>
    </lineage>
</organism>
<feature type="transmembrane region" description="Helical" evidence="1">
    <location>
        <begin position="141"/>
        <end position="160"/>
    </location>
</feature>
<evidence type="ECO:0000259" key="2">
    <source>
        <dbReference type="Pfam" id="PF08006"/>
    </source>
</evidence>